<gene>
    <name evidence="1" type="ORF">O1611_g7270</name>
</gene>
<evidence type="ECO:0000313" key="2">
    <source>
        <dbReference type="Proteomes" id="UP001153332"/>
    </source>
</evidence>
<accession>A0ACC2JG68</accession>
<keyword evidence="2" id="KW-1185">Reference proteome</keyword>
<name>A0ACC2JG68_9PEZI</name>
<organism evidence="1 2">
    <name type="scientific">Lasiodiplodia mahajangana</name>
    <dbReference type="NCBI Taxonomy" id="1108764"/>
    <lineage>
        <taxon>Eukaryota</taxon>
        <taxon>Fungi</taxon>
        <taxon>Dikarya</taxon>
        <taxon>Ascomycota</taxon>
        <taxon>Pezizomycotina</taxon>
        <taxon>Dothideomycetes</taxon>
        <taxon>Dothideomycetes incertae sedis</taxon>
        <taxon>Botryosphaeriales</taxon>
        <taxon>Botryosphaeriaceae</taxon>
        <taxon>Lasiodiplodia</taxon>
    </lineage>
</organism>
<evidence type="ECO:0000313" key="1">
    <source>
        <dbReference type="EMBL" id="KAJ8126369.1"/>
    </source>
</evidence>
<reference evidence="1" key="1">
    <citation type="submission" date="2022-12" db="EMBL/GenBank/DDBJ databases">
        <title>Genome Sequence of Lasiodiplodia mahajangana.</title>
        <authorList>
            <person name="Buettner E."/>
        </authorList>
    </citation>
    <scope>NUCLEOTIDE SEQUENCE</scope>
    <source>
        <strain evidence="1">VT137</strain>
    </source>
</reference>
<proteinExistence type="predicted"/>
<protein>
    <submittedName>
        <fullName evidence="1">Uncharacterized protein</fullName>
    </submittedName>
</protein>
<sequence>MMFKMCLGGGQEPYPGRRALIGRASGTSVEALLVGRFEGRQHQWASAKMKIEQLLLPGFRGPVPADPMAVWECRRGPGPAAIRTCMKHLDIKSVTPYRTSDLLCSAQLSHIPPNTYPEASTLALIPLRSVNS</sequence>
<comment type="caution">
    <text evidence="1">The sequence shown here is derived from an EMBL/GenBank/DDBJ whole genome shotgun (WGS) entry which is preliminary data.</text>
</comment>
<dbReference type="EMBL" id="JAPUUL010001887">
    <property type="protein sequence ID" value="KAJ8126369.1"/>
    <property type="molecule type" value="Genomic_DNA"/>
</dbReference>
<dbReference type="Proteomes" id="UP001153332">
    <property type="component" value="Unassembled WGS sequence"/>
</dbReference>